<proteinExistence type="inferred from homology"/>
<evidence type="ECO:0000313" key="9">
    <source>
        <dbReference type="EMBL" id="MBA8822936.1"/>
    </source>
</evidence>
<dbReference type="InterPro" id="IPR002716">
    <property type="entry name" value="PIN_dom"/>
</dbReference>
<dbReference type="GO" id="GO:0016787">
    <property type="term" value="F:hydrolase activity"/>
    <property type="evidence" value="ECO:0007669"/>
    <property type="project" value="UniProtKB-KW"/>
</dbReference>
<dbReference type="InterPro" id="IPR029060">
    <property type="entry name" value="PIN-like_dom_sf"/>
</dbReference>
<evidence type="ECO:0000256" key="2">
    <source>
        <dbReference type="ARBA" id="ARBA00022649"/>
    </source>
</evidence>
<dbReference type="GO" id="GO:0004518">
    <property type="term" value="F:nuclease activity"/>
    <property type="evidence" value="ECO:0007669"/>
    <property type="project" value="UniProtKB-KW"/>
</dbReference>
<dbReference type="Pfam" id="PF01850">
    <property type="entry name" value="PIN"/>
    <property type="match status" value="1"/>
</dbReference>
<dbReference type="Gene3D" id="3.40.50.1010">
    <property type="entry name" value="5'-nuclease"/>
    <property type="match status" value="1"/>
</dbReference>
<dbReference type="AlphaFoldDB" id="A0A839DRM9"/>
<evidence type="ECO:0000256" key="4">
    <source>
        <dbReference type="ARBA" id="ARBA00022723"/>
    </source>
</evidence>
<evidence type="ECO:0000256" key="7">
    <source>
        <dbReference type="ARBA" id="ARBA00038093"/>
    </source>
</evidence>
<evidence type="ECO:0000313" key="10">
    <source>
        <dbReference type="Proteomes" id="UP000569329"/>
    </source>
</evidence>
<evidence type="ECO:0000256" key="1">
    <source>
        <dbReference type="ARBA" id="ARBA00001946"/>
    </source>
</evidence>
<gene>
    <name evidence="9" type="ORF">FHX42_000265</name>
</gene>
<dbReference type="EMBL" id="JACGWZ010000001">
    <property type="protein sequence ID" value="MBA8822936.1"/>
    <property type="molecule type" value="Genomic_DNA"/>
</dbReference>
<keyword evidence="4" id="KW-0479">Metal-binding</keyword>
<dbReference type="InterPro" id="IPR050556">
    <property type="entry name" value="Type_II_TA_system_RNase"/>
</dbReference>
<keyword evidence="10" id="KW-1185">Reference proteome</keyword>
<organism evidence="9 10">
    <name type="scientific">Halosaccharopolyspora lacisalsi</name>
    <dbReference type="NCBI Taxonomy" id="1000566"/>
    <lineage>
        <taxon>Bacteria</taxon>
        <taxon>Bacillati</taxon>
        <taxon>Actinomycetota</taxon>
        <taxon>Actinomycetes</taxon>
        <taxon>Pseudonocardiales</taxon>
        <taxon>Pseudonocardiaceae</taxon>
        <taxon>Halosaccharopolyspora</taxon>
    </lineage>
</organism>
<keyword evidence="6" id="KW-0460">Magnesium</keyword>
<evidence type="ECO:0000256" key="5">
    <source>
        <dbReference type="ARBA" id="ARBA00022801"/>
    </source>
</evidence>
<keyword evidence="5" id="KW-0378">Hydrolase</keyword>
<evidence type="ECO:0000256" key="3">
    <source>
        <dbReference type="ARBA" id="ARBA00022722"/>
    </source>
</evidence>
<reference evidence="9 10" key="1">
    <citation type="submission" date="2020-07" db="EMBL/GenBank/DDBJ databases">
        <title>Sequencing the genomes of 1000 actinobacteria strains.</title>
        <authorList>
            <person name="Klenk H.-P."/>
        </authorList>
    </citation>
    <scope>NUCLEOTIDE SEQUENCE [LARGE SCALE GENOMIC DNA]</scope>
    <source>
        <strain evidence="9 10">DSM 45975</strain>
    </source>
</reference>
<dbReference type="PANTHER" id="PTHR33653">
    <property type="entry name" value="RIBONUCLEASE VAPC2"/>
    <property type="match status" value="1"/>
</dbReference>
<comment type="caution">
    <text evidence="9">The sequence shown here is derived from an EMBL/GenBank/DDBJ whole genome shotgun (WGS) entry which is preliminary data.</text>
</comment>
<keyword evidence="2" id="KW-1277">Toxin-antitoxin system</keyword>
<dbReference type="SUPFAM" id="SSF88723">
    <property type="entry name" value="PIN domain-like"/>
    <property type="match status" value="1"/>
</dbReference>
<dbReference type="GO" id="GO:0046872">
    <property type="term" value="F:metal ion binding"/>
    <property type="evidence" value="ECO:0007669"/>
    <property type="project" value="UniProtKB-KW"/>
</dbReference>
<keyword evidence="3" id="KW-0540">Nuclease</keyword>
<accession>A0A839DRM9</accession>
<dbReference type="Proteomes" id="UP000569329">
    <property type="component" value="Unassembled WGS sequence"/>
</dbReference>
<dbReference type="RefSeq" id="WP_182542290.1">
    <property type="nucleotide sequence ID" value="NZ_JACGWZ010000001.1"/>
</dbReference>
<dbReference type="CDD" id="cd18746">
    <property type="entry name" value="PIN_VapC4-5_FitB-like"/>
    <property type="match status" value="1"/>
</dbReference>
<name>A0A839DRM9_9PSEU</name>
<comment type="cofactor">
    <cofactor evidence="1">
        <name>Mg(2+)</name>
        <dbReference type="ChEBI" id="CHEBI:18420"/>
    </cofactor>
</comment>
<protein>
    <recommendedName>
        <fullName evidence="8">PIN domain-containing protein</fullName>
    </recommendedName>
</protein>
<dbReference type="PANTHER" id="PTHR33653:SF1">
    <property type="entry name" value="RIBONUCLEASE VAPC2"/>
    <property type="match status" value="1"/>
</dbReference>
<sequence length="138" mass="15407">MTYLLGTNVVSESRRRRAADPAVISWFESVPEDQLYLSVLTVGEVSRGIARLQRRDPQQAEVLRQWLYELRDSYSDRIVPVIAEVADEWGRLCVPDPLPVVDGLLAATAKVFGWTLVTRNASDVSVAGVSVFNPFGTW</sequence>
<feature type="domain" description="PIN" evidence="8">
    <location>
        <begin position="4"/>
        <end position="120"/>
    </location>
</feature>
<comment type="similarity">
    <text evidence="7">Belongs to the PINc/VapC protein family.</text>
</comment>
<evidence type="ECO:0000256" key="6">
    <source>
        <dbReference type="ARBA" id="ARBA00022842"/>
    </source>
</evidence>
<evidence type="ECO:0000259" key="8">
    <source>
        <dbReference type="Pfam" id="PF01850"/>
    </source>
</evidence>